<dbReference type="InterPro" id="IPR027417">
    <property type="entry name" value="P-loop_NTPase"/>
</dbReference>
<keyword evidence="3" id="KW-1185">Reference proteome</keyword>
<evidence type="ECO:0000256" key="1">
    <source>
        <dbReference type="SAM" id="MobiDB-lite"/>
    </source>
</evidence>
<dbReference type="Proteomes" id="UP000597341">
    <property type="component" value="Unassembled WGS sequence"/>
</dbReference>
<comment type="caution">
    <text evidence="2">The sequence shown here is derived from an EMBL/GenBank/DDBJ whole genome shotgun (WGS) entry which is preliminary data.</text>
</comment>
<name>A0ABQ3HHQ1_9ACTN</name>
<feature type="compositionally biased region" description="Basic and acidic residues" evidence="1">
    <location>
        <begin position="116"/>
        <end position="128"/>
    </location>
</feature>
<accession>A0ABQ3HHQ1</accession>
<dbReference type="Gene3D" id="3.40.50.300">
    <property type="entry name" value="P-loop containing nucleotide triphosphate hydrolases"/>
    <property type="match status" value="1"/>
</dbReference>
<dbReference type="EMBL" id="BNAD01000004">
    <property type="protein sequence ID" value="GHE17180.1"/>
    <property type="molecule type" value="Genomic_DNA"/>
</dbReference>
<protein>
    <recommendedName>
        <fullName evidence="4">AAA domain-containing protein</fullName>
    </recommendedName>
</protein>
<evidence type="ECO:0000313" key="3">
    <source>
        <dbReference type="Proteomes" id="UP000597341"/>
    </source>
</evidence>
<gene>
    <name evidence="2" type="ORF">GCM10011376_17900</name>
</gene>
<dbReference type="RefSeq" id="WP_191279137.1">
    <property type="nucleotide sequence ID" value="NZ_BNAD01000004.1"/>
</dbReference>
<reference evidence="3" key="1">
    <citation type="journal article" date="2019" name="Int. J. Syst. Evol. Microbiol.">
        <title>The Global Catalogue of Microorganisms (GCM) 10K type strain sequencing project: providing services to taxonomists for standard genome sequencing and annotation.</title>
        <authorList>
            <consortium name="The Broad Institute Genomics Platform"/>
            <consortium name="The Broad Institute Genome Sequencing Center for Infectious Disease"/>
            <person name="Wu L."/>
            <person name="Ma J."/>
        </authorList>
    </citation>
    <scope>NUCLEOTIDE SEQUENCE [LARGE SCALE GENOMIC DNA]</scope>
    <source>
        <strain evidence="3">CGMCC 1.12791</strain>
    </source>
</reference>
<evidence type="ECO:0008006" key="4">
    <source>
        <dbReference type="Google" id="ProtNLM"/>
    </source>
</evidence>
<feature type="region of interest" description="Disordered" evidence="1">
    <location>
        <begin position="109"/>
        <end position="128"/>
    </location>
</feature>
<evidence type="ECO:0000313" key="2">
    <source>
        <dbReference type="EMBL" id="GHE17180.1"/>
    </source>
</evidence>
<dbReference type="SUPFAM" id="SSF52540">
    <property type="entry name" value="P-loop containing nucleoside triphosphate hydrolases"/>
    <property type="match status" value="1"/>
</dbReference>
<proteinExistence type="predicted"/>
<sequence>MVVSGLPASGKTTVGTLLSQRLSLPLIDKDAVLEALFDNLGCPDTQERARLSRASDEVLYVLAATSSAAILVNWWDHASAPARLRDIGLPVVEVFCACPTETAASRFVSRSRHPGHHDDTRSPREVHESFRRLPARARGPMGLGYVIRVDTTSAVDADWLAAQVRAALDAVAPHS</sequence>
<organism evidence="2 3">
    <name type="scientific">Nocardioides flavus</name>
    <name type="common">ex Wang et al. 2016</name>
    <dbReference type="NCBI Taxonomy" id="2058780"/>
    <lineage>
        <taxon>Bacteria</taxon>
        <taxon>Bacillati</taxon>
        <taxon>Actinomycetota</taxon>
        <taxon>Actinomycetes</taxon>
        <taxon>Propionibacteriales</taxon>
        <taxon>Nocardioidaceae</taxon>
        <taxon>Nocardioides</taxon>
    </lineage>
</organism>
<dbReference type="Pfam" id="PF13671">
    <property type="entry name" value="AAA_33"/>
    <property type="match status" value="1"/>
</dbReference>